<dbReference type="InterPro" id="IPR037185">
    <property type="entry name" value="EmrE-like"/>
</dbReference>
<keyword evidence="5 6" id="KW-0472">Membrane</keyword>
<comment type="similarity">
    <text evidence="2">Belongs to the EamA transporter family.</text>
</comment>
<feature type="transmembrane region" description="Helical" evidence="6">
    <location>
        <begin position="271"/>
        <end position="289"/>
    </location>
</feature>
<gene>
    <name evidence="8" type="ORF">ACFQZM_11175</name>
</gene>
<feature type="transmembrane region" description="Helical" evidence="6">
    <location>
        <begin position="128"/>
        <end position="149"/>
    </location>
</feature>
<sequence>MNAPPDRRGTVAAAAAMSLVGSLTAVSATIADYPVFGGQAVRYAAAALILLAVARLRCGRDGRPVRRAAPRDWALLAALAATGLVAFNVCIVAATRDTSPATIGTVIATVPVVLAVVGPLLDGRRPAPVVVAAACAVAAGAGLASGFGGGGARGLLLSLGALGGEVCFSLLAVPLLPRLGALRVSAYSAALAAPMLLAAGLVTDGTGVLRAPTAAEFAGLAYLSVVVTTIAFLLWYGALGRLGADRAGLFAGVIPVSAVVTTVALGVGRPGAADLAGAALVAAGVVIGLRARTEPRPEPVVPPEAAVPEAAAVPAVAGAGPVPAAADGAA</sequence>
<feature type="transmembrane region" description="Helical" evidence="6">
    <location>
        <begin position="247"/>
        <end position="265"/>
    </location>
</feature>
<comment type="subcellular location">
    <subcellularLocation>
        <location evidence="1">Membrane</location>
        <topology evidence="1">Multi-pass membrane protein</topology>
    </subcellularLocation>
</comment>
<feature type="transmembrane region" description="Helical" evidence="6">
    <location>
        <begin position="184"/>
        <end position="202"/>
    </location>
</feature>
<keyword evidence="9" id="KW-1185">Reference proteome</keyword>
<accession>A0ABW2XGE7</accession>
<dbReference type="Proteomes" id="UP001597063">
    <property type="component" value="Unassembled WGS sequence"/>
</dbReference>
<feature type="transmembrane region" description="Helical" evidence="6">
    <location>
        <begin position="35"/>
        <end position="53"/>
    </location>
</feature>
<name>A0ABW2XGE7_9ACTN</name>
<evidence type="ECO:0000256" key="3">
    <source>
        <dbReference type="ARBA" id="ARBA00022692"/>
    </source>
</evidence>
<feature type="domain" description="EamA" evidence="7">
    <location>
        <begin position="176"/>
        <end position="287"/>
    </location>
</feature>
<dbReference type="SUPFAM" id="SSF103481">
    <property type="entry name" value="Multidrug resistance efflux transporter EmrE"/>
    <property type="match status" value="2"/>
</dbReference>
<reference evidence="9" key="1">
    <citation type="journal article" date="2019" name="Int. J. Syst. Evol. Microbiol.">
        <title>The Global Catalogue of Microorganisms (GCM) 10K type strain sequencing project: providing services to taxonomists for standard genome sequencing and annotation.</title>
        <authorList>
            <consortium name="The Broad Institute Genomics Platform"/>
            <consortium name="The Broad Institute Genome Sequencing Center for Infectious Disease"/>
            <person name="Wu L."/>
            <person name="Ma J."/>
        </authorList>
    </citation>
    <scope>NUCLEOTIDE SEQUENCE [LARGE SCALE GENOMIC DNA]</scope>
    <source>
        <strain evidence="9">JCM 9371</strain>
    </source>
</reference>
<keyword evidence="4 6" id="KW-1133">Transmembrane helix</keyword>
<dbReference type="EMBL" id="JBHTGP010000006">
    <property type="protein sequence ID" value="MFD0685062.1"/>
    <property type="molecule type" value="Genomic_DNA"/>
</dbReference>
<evidence type="ECO:0000256" key="6">
    <source>
        <dbReference type="SAM" id="Phobius"/>
    </source>
</evidence>
<dbReference type="Pfam" id="PF00892">
    <property type="entry name" value="EamA"/>
    <property type="match status" value="2"/>
</dbReference>
<feature type="domain" description="EamA" evidence="7">
    <location>
        <begin position="12"/>
        <end position="144"/>
    </location>
</feature>
<dbReference type="RefSeq" id="WP_378322404.1">
    <property type="nucleotide sequence ID" value="NZ_JBHTGP010000006.1"/>
</dbReference>
<evidence type="ECO:0000313" key="9">
    <source>
        <dbReference type="Proteomes" id="UP001597063"/>
    </source>
</evidence>
<feature type="transmembrane region" description="Helical" evidence="6">
    <location>
        <begin position="73"/>
        <end position="95"/>
    </location>
</feature>
<evidence type="ECO:0000256" key="5">
    <source>
        <dbReference type="ARBA" id="ARBA00023136"/>
    </source>
</evidence>
<organism evidence="8 9">
    <name type="scientific">Actinomadura fibrosa</name>
    <dbReference type="NCBI Taxonomy" id="111802"/>
    <lineage>
        <taxon>Bacteria</taxon>
        <taxon>Bacillati</taxon>
        <taxon>Actinomycetota</taxon>
        <taxon>Actinomycetes</taxon>
        <taxon>Streptosporangiales</taxon>
        <taxon>Thermomonosporaceae</taxon>
        <taxon>Actinomadura</taxon>
    </lineage>
</organism>
<protein>
    <submittedName>
        <fullName evidence="8">EamA family transporter</fullName>
    </submittedName>
</protein>
<evidence type="ECO:0000256" key="1">
    <source>
        <dbReference type="ARBA" id="ARBA00004141"/>
    </source>
</evidence>
<evidence type="ECO:0000313" key="8">
    <source>
        <dbReference type="EMBL" id="MFD0685062.1"/>
    </source>
</evidence>
<proteinExistence type="inferred from homology"/>
<evidence type="ECO:0000256" key="4">
    <source>
        <dbReference type="ARBA" id="ARBA00022989"/>
    </source>
</evidence>
<evidence type="ECO:0000256" key="2">
    <source>
        <dbReference type="ARBA" id="ARBA00007362"/>
    </source>
</evidence>
<dbReference type="InterPro" id="IPR050638">
    <property type="entry name" value="AA-Vitamin_Transporters"/>
</dbReference>
<comment type="caution">
    <text evidence="8">The sequence shown here is derived from an EMBL/GenBank/DDBJ whole genome shotgun (WGS) entry which is preliminary data.</text>
</comment>
<keyword evidence="3 6" id="KW-0812">Transmembrane</keyword>
<feature type="transmembrane region" description="Helical" evidence="6">
    <location>
        <begin position="214"/>
        <end position="235"/>
    </location>
</feature>
<dbReference type="PANTHER" id="PTHR32322">
    <property type="entry name" value="INNER MEMBRANE TRANSPORTER"/>
    <property type="match status" value="1"/>
</dbReference>
<feature type="transmembrane region" description="Helical" evidence="6">
    <location>
        <begin position="101"/>
        <end position="121"/>
    </location>
</feature>
<dbReference type="InterPro" id="IPR000620">
    <property type="entry name" value="EamA_dom"/>
</dbReference>
<dbReference type="PANTHER" id="PTHR32322:SF2">
    <property type="entry name" value="EAMA DOMAIN-CONTAINING PROTEIN"/>
    <property type="match status" value="1"/>
</dbReference>
<evidence type="ECO:0000259" key="7">
    <source>
        <dbReference type="Pfam" id="PF00892"/>
    </source>
</evidence>
<feature type="transmembrane region" description="Helical" evidence="6">
    <location>
        <begin position="155"/>
        <end position="177"/>
    </location>
</feature>